<feature type="non-terminal residue" evidence="4">
    <location>
        <position position="306"/>
    </location>
</feature>
<reference evidence="4 5" key="1">
    <citation type="submission" date="2019-09" db="EMBL/GenBank/DDBJ databases">
        <title>Bird 10,000 Genomes (B10K) Project - Family phase.</title>
        <authorList>
            <person name="Zhang G."/>
        </authorList>
    </citation>
    <scope>NUCLEOTIDE SEQUENCE [LARGE SCALE GENOMIC DNA]</scope>
    <source>
        <strain evidence="4">B10K-DU-002-03</strain>
        <tissue evidence="4">Muscle</tissue>
    </source>
</reference>
<dbReference type="EMBL" id="VXBA01002423">
    <property type="protein sequence ID" value="NXM70593.1"/>
    <property type="molecule type" value="Genomic_DNA"/>
</dbReference>
<dbReference type="OrthoDB" id="9442170at2759"/>
<feature type="non-terminal residue" evidence="4">
    <location>
        <position position="1"/>
    </location>
</feature>
<sequence length="306" mass="35485">MKHHLVCQTPPTVTVHVKSSASRPHQQKKVNRLKRPAFKGHQENGEKGLPSHNYKCPKGPCLVIQRQEMTAFFKLFDDDLIQDFLWMDCCCKIADKYLLAMTFVYFKRANFTTSEHTRINFFVALYLANTVEEDNEESKYDIFPWALGKAWRKLFPDFLKLRDQLWSRIDYRAIVSRRCCEEVMAIAPTHYIWQRERSLHHSGAVRSYEEAQLPRGPSATPTDCLLCGKKGRFVRLGLSSSSSSTDTLEVMEQHSSQKSKDTFPNEKMFVDSPRCARDCQSQSCKRQPCSTLNQDKSMDWFTSSEE</sequence>
<evidence type="ECO:0000256" key="2">
    <source>
        <dbReference type="ARBA" id="ARBA00023306"/>
    </source>
</evidence>
<proteinExistence type="inferred from homology"/>
<evidence type="ECO:0000256" key="3">
    <source>
        <dbReference type="SAM" id="MobiDB-lite"/>
    </source>
</evidence>
<gene>
    <name evidence="4" type="primary">Spdya</name>
    <name evidence="4" type="ORF">SERLUN_R12818</name>
</gene>
<evidence type="ECO:0000313" key="4">
    <source>
        <dbReference type="EMBL" id="NXM70593.1"/>
    </source>
</evidence>
<dbReference type="GO" id="GO:0019901">
    <property type="term" value="F:protein kinase binding"/>
    <property type="evidence" value="ECO:0007669"/>
    <property type="project" value="InterPro"/>
</dbReference>
<dbReference type="Proteomes" id="UP000553648">
    <property type="component" value="Unassembled WGS sequence"/>
</dbReference>
<feature type="region of interest" description="Disordered" evidence="3">
    <location>
        <begin position="17"/>
        <end position="50"/>
    </location>
</feature>
<dbReference type="InterPro" id="IPR020984">
    <property type="entry name" value="Speedy"/>
</dbReference>
<name>A0A7L1D360_9PASS</name>
<comment type="caution">
    <text evidence="4">The sequence shown here is derived from an EMBL/GenBank/DDBJ whole genome shotgun (WGS) entry which is preliminary data.</text>
</comment>
<protein>
    <submittedName>
        <fullName evidence="4">SPDYA protein</fullName>
    </submittedName>
</protein>
<keyword evidence="5" id="KW-1185">Reference proteome</keyword>
<comment type="similarity">
    <text evidence="1">Belongs to the Speedy/Ringo family.</text>
</comment>
<dbReference type="Pfam" id="PF11357">
    <property type="entry name" value="Spy1"/>
    <property type="match status" value="1"/>
</dbReference>
<evidence type="ECO:0000256" key="1">
    <source>
        <dbReference type="ARBA" id="ARBA00010932"/>
    </source>
</evidence>
<dbReference type="InterPro" id="IPR052316">
    <property type="entry name" value="Speedy-Ringo_regulator"/>
</dbReference>
<organism evidence="4 5">
    <name type="scientific">Serilophus lunatus</name>
    <name type="common">silver-breasted broadbill</name>
    <dbReference type="NCBI Taxonomy" id="239386"/>
    <lineage>
        <taxon>Eukaryota</taxon>
        <taxon>Metazoa</taxon>
        <taxon>Chordata</taxon>
        <taxon>Craniata</taxon>
        <taxon>Vertebrata</taxon>
        <taxon>Euteleostomi</taxon>
        <taxon>Archelosauria</taxon>
        <taxon>Archosauria</taxon>
        <taxon>Dinosauria</taxon>
        <taxon>Saurischia</taxon>
        <taxon>Theropoda</taxon>
        <taxon>Coelurosauria</taxon>
        <taxon>Aves</taxon>
        <taxon>Neognathae</taxon>
        <taxon>Neoaves</taxon>
        <taxon>Telluraves</taxon>
        <taxon>Australaves</taxon>
        <taxon>Passeriformes</taxon>
        <taxon>Eurylaimidae</taxon>
        <taxon>Serilophus</taxon>
    </lineage>
</organism>
<keyword evidence="2" id="KW-0131">Cell cycle</keyword>
<evidence type="ECO:0000313" key="5">
    <source>
        <dbReference type="Proteomes" id="UP000553648"/>
    </source>
</evidence>
<feature type="region of interest" description="Disordered" evidence="3">
    <location>
        <begin position="286"/>
        <end position="306"/>
    </location>
</feature>
<feature type="compositionally biased region" description="Basic residues" evidence="3">
    <location>
        <begin position="25"/>
        <end position="38"/>
    </location>
</feature>
<feature type="region of interest" description="Disordered" evidence="3">
    <location>
        <begin position="245"/>
        <end position="266"/>
    </location>
</feature>
<dbReference type="PANTHER" id="PTHR31545">
    <property type="entry name" value="SEEDY PROTEIN A/C FAMILY MEMBER"/>
    <property type="match status" value="1"/>
</dbReference>
<dbReference type="PANTHER" id="PTHR31545:SF4">
    <property type="entry name" value="SPEEDY PROTEIN A"/>
    <property type="match status" value="1"/>
</dbReference>
<dbReference type="AlphaFoldDB" id="A0A7L1D360"/>
<accession>A0A7L1D360</accession>